<evidence type="ECO:0000313" key="1">
    <source>
        <dbReference type="EMBL" id="CAH9413221.1"/>
    </source>
</evidence>
<reference evidence="1" key="1">
    <citation type="submission" date="2022-03" db="EMBL/GenBank/DDBJ databases">
        <authorList>
            <person name="Leyn A S."/>
        </authorList>
    </citation>
    <scope>NUCLEOTIDE SEQUENCE</scope>
    <source>
        <strain evidence="1">Streptomyces globisporus 4-3</strain>
    </source>
</reference>
<name>A0ABM9GPD2_STRGL</name>
<dbReference type="Proteomes" id="UP001154015">
    <property type="component" value="Unassembled WGS sequence"/>
</dbReference>
<keyword evidence="2" id="KW-1185">Reference proteome</keyword>
<evidence type="ECO:0000313" key="2">
    <source>
        <dbReference type="Proteomes" id="UP001154015"/>
    </source>
</evidence>
<comment type="caution">
    <text evidence="1">The sequence shown here is derived from an EMBL/GenBank/DDBJ whole genome shotgun (WGS) entry which is preliminary data.</text>
</comment>
<organism evidence="1 2">
    <name type="scientific">Streptomyces globisporus</name>
    <dbReference type="NCBI Taxonomy" id="1908"/>
    <lineage>
        <taxon>Bacteria</taxon>
        <taxon>Bacillati</taxon>
        <taxon>Actinomycetota</taxon>
        <taxon>Actinomycetes</taxon>
        <taxon>Kitasatosporales</taxon>
        <taxon>Streptomycetaceae</taxon>
        <taxon>Streptomyces</taxon>
    </lineage>
</organism>
<accession>A0ABM9GPD2</accession>
<evidence type="ECO:0008006" key="3">
    <source>
        <dbReference type="Google" id="ProtNLM"/>
    </source>
</evidence>
<proteinExistence type="predicted"/>
<dbReference type="EMBL" id="CAKXYP010000001">
    <property type="protein sequence ID" value="CAH9413221.1"/>
    <property type="molecule type" value="Genomic_DNA"/>
</dbReference>
<gene>
    <name evidence="1" type="ORF">SGL43_00219</name>
</gene>
<sequence>MSFTGLVCDGPRSRHLGPTLSGQVLGRPSFTASHGPAFDYHLRGAVHEMV</sequence>
<protein>
    <recommendedName>
        <fullName evidence="3">AraC family transcriptional regulator</fullName>
    </recommendedName>
</protein>